<dbReference type="Proteomes" id="UP001189757">
    <property type="component" value="Unassembled WGS sequence"/>
</dbReference>
<organism evidence="1 2">
    <name type="scientific">Ralstonia flaminis</name>
    <dbReference type="NCBI Taxonomy" id="3058597"/>
    <lineage>
        <taxon>Bacteria</taxon>
        <taxon>Pseudomonadati</taxon>
        <taxon>Pseudomonadota</taxon>
        <taxon>Betaproteobacteria</taxon>
        <taxon>Burkholderiales</taxon>
        <taxon>Burkholderiaceae</taxon>
        <taxon>Ralstonia</taxon>
    </lineage>
</organism>
<gene>
    <name evidence="1" type="ORF">LMG18101_03753</name>
</gene>
<dbReference type="EMBL" id="CATZLL010000012">
    <property type="protein sequence ID" value="CAJ0818840.1"/>
    <property type="molecule type" value="Genomic_DNA"/>
</dbReference>
<sequence>MQSTQATTSRTSSARCVRRARSPFRWLPNAMGIGAGLMRAALDPLRTTLGAAGYVVLGDPAYYGRAG</sequence>
<accession>A0ABN9JQ47</accession>
<reference evidence="1 2" key="1">
    <citation type="submission" date="2023-07" db="EMBL/GenBank/DDBJ databases">
        <authorList>
            <person name="Peeters C."/>
        </authorList>
    </citation>
    <scope>NUCLEOTIDE SEQUENCE [LARGE SCALE GENOMIC DNA]</scope>
    <source>
        <strain evidence="1 2">LMG 18101</strain>
    </source>
</reference>
<keyword evidence="2" id="KW-1185">Reference proteome</keyword>
<protein>
    <submittedName>
        <fullName evidence="1">Uncharacterized protein</fullName>
    </submittedName>
</protein>
<name>A0ABN9JQ47_9RALS</name>
<comment type="caution">
    <text evidence="1">The sequence shown here is derived from an EMBL/GenBank/DDBJ whole genome shotgun (WGS) entry which is preliminary data.</text>
</comment>
<proteinExistence type="predicted"/>
<evidence type="ECO:0000313" key="2">
    <source>
        <dbReference type="Proteomes" id="UP001189757"/>
    </source>
</evidence>
<evidence type="ECO:0000313" key="1">
    <source>
        <dbReference type="EMBL" id="CAJ0818840.1"/>
    </source>
</evidence>